<proteinExistence type="predicted"/>
<keyword evidence="3" id="KW-1185">Reference proteome</keyword>
<name>A0AAN6STI2_9PEZI</name>
<dbReference type="Proteomes" id="UP001303115">
    <property type="component" value="Unassembled WGS sequence"/>
</dbReference>
<gene>
    <name evidence="2" type="ORF">C8A01DRAFT_34411</name>
</gene>
<evidence type="ECO:0000313" key="3">
    <source>
        <dbReference type="Proteomes" id="UP001303115"/>
    </source>
</evidence>
<evidence type="ECO:0000313" key="2">
    <source>
        <dbReference type="EMBL" id="KAK4041571.1"/>
    </source>
</evidence>
<accession>A0AAN6STI2</accession>
<comment type="caution">
    <text evidence="2">The sequence shown here is derived from an EMBL/GenBank/DDBJ whole genome shotgun (WGS) entry which is preliminary data.</text>
</comment>
<dbReference type="AlphaFoldDB" id="A0AAN6STI2"/>
<sequence>MSPLVNSAGYSLTGDTESAAEETHREMETLFFGTARVTTRAIEVIRQVEGY</sequence>
<evidence type="ECO:0000256" key="1">
    <source>
        <dbReference type="SAM" id="MobiDB-lite"/>
    </source>
</evidence>
<feature type="region of interest" description="Disordered" evidence="1">
    <location>
        <begin position="1"/>
        <end position="24"/>
    </location>
</feature>
<organism evidence="2 3">
    <name type="scientific">Parachaetomium inaequale</name>
    <dbReference type="NCBI Taxonomy" id="2588326"/>
    <lineage>
        <taxon>Eukaryota</taxon>
        <taxon>Fungi</taxon>
        <taxon>Dikarya</taxon>
        <taxon>Ascomycota</taxon>
        <taxon>Pezizomycotina</taxon>
        <taxon>Sordariomycetes</taxon>
        <taxon>Sordariomycetidae</taxon>
        <taxon>Sordariales</taxon>
        <taxon>Chaetomiaceae</taxon>
        <taxon>Parachaetomium</taxon>
    </lineage>
</organism>
<feature type="compositionally biased region" description="Polar residues" evidence="1">
    <location>
        <begin position="1"/>
        <end position="16"/>
    </location>
</feature>
<dbReference type="EMBL" id="MU854355">
    <property type="protein sequence ID" value="KAK4041571.1"/>
    <property type="molecule type" value="Genomic_DNA"/>
</dbReference>
<protein>
    <submittedName>
        <fullName evidence="2">Uncharacterized protein</fullName>
    </submittedName>
</protein>
<reference evidence="3" key="1">
    <citation type="journal article" date="2023" name="Mol. Phylogenet. Evol.">
        <title>Genome-scale phylogeny and comparative genomics of the fungal order Sordariales.</title>
        <authorList>
            <person name="Hensen N."/>
            <person name="Bonometti L."/>
            <person name="Westerberg I."/>
            <person name="Brannstrom I.O."/>
            <person name="Guillou S."/>
            <person name="Cros-Aarteil S."/>
            <person name="Calhoun S."/>
            <person name="Haridas S."/>
            <person name="Kuo A."/>
            <person name="Mondo S."/>
            <person name="Pangilinan J."/>
            <person name="Riley R."/>
            <person name="LaButti K."/>
            <person name="Andreopoulos B."/>
            <person name="Lipzen A."/>
            <person name="Chen C."/>
            <person name="Yan M."/>
            <person name="Daum C."/>
            <person name="Ng V."/>
            <person name="Clum A."/>
            <person name="Steindorff A."/>
            <person name="Ohm R.A."/>
            <person name="Martin F."/>
            <person name="Silar P."/>
            <person name="Natvig D.O."/>
            <person name="Lalanne C."/>
            <person name="Gautier V."/>
            <person name="Ament-Velasquez S.L."/>
            <person name="Kruys A."/>
            <person name="Hutchinson M.I."/>
            <person name="Powell A.J."/>
            <person name="Barry K."/>
            <person name="Miller A.N."/>
            <person name="Grigoriev I.V."/>
            <person name="Debuchy R."/>
            <person name="Gladieux P."/>
            <person name="Hiltunen Thoren M."/>
            <person name="Johannesson H."/>
        </authorList>
    </citation>
    <scope>NUCLEOTIDE SEQUENCE [LARGE SCALE GENOMIC DNA]</scope>
    <source>
        <strain evidence="3">CBS 284.82</strain>
    </source>
</reference>